<sequence>MRHSRPPLAERAAPLAFRATPDEPGALSAIPLLLTLAISLCIAGGPAR</sequence>
<gene>
    <name evidence="2" type="ORF">JOF35_006579</name>
</gene>
<evidence type="ECO:0000313" key="3">
    <source>
        <dbReference type="Proteomes" id="UP001234880"/>
    </source>
</evidence>
<keyword evidence="1" id="KW-0812">Transmembrane</keyword>
<reference evidence="2 3" key="1">
    <citation type="submission" date="2023-07" db="EMBL/GenBank/DDBJ databases">
        <title>Sequencing the genomes of 1000 actinobacteria strains.</title>
        <authorList>
            <person name="Klenk H.-P."/>
        </authorList>
    </citation>
    <scope>NUCLEOTIDE SEQUENCE [LARGE SCALE GENOMIC DNA]</scope>
    <source>
        <strain evidence="2 3">DSM 41600</strain>
    </source>
</reference>
<evidence type="ECO:0000256" key="1">
    <source>
        <dbReference type="SAM" id="Phobius"/>
    </source>
</evidence>
<dbReference type="RefSeq" id="WP_307111751.1">
    <property type="nucleotide sequence ID" value="NZ_JAURUE010000002.1"/>
</dbReference>
<protein>
    <submittedName>
        <fullName evidence="2">Uncharacterized protein</fullName>
    </submittedName>
</protein>
<dbReference type="EMBL" id="JAURUE010000002">
    <property type="protein sequence ID" value="MDP9614241.1"/>
    <property type="molecule type" value="Genomic_DNA"/>
</dbReference>
<name>A0ABT9L3V1_9ACTN</name>
<comment type="caution">
    <text evidence="2">The sequence shown here is derived from an EMBL/GenBank/DDBJ whole genome shotgun (WGS) entry which is preliminary data.</text>
</comment>
<feature type="transmembrane region" description="Helical" evidence="1">
    <location>
        <begin position="25"/>
        <end position="45"/>
    </location>
</feature>
<keyword evidence="3" id="KW-1185">Reference proteome</keyword>
<accession>A0ABT9L3V1</accession>
<keyword evidence="1" id="KW-0472">Membrane</keyword>
<keyword evidence="1" id="KW-1133">Transmembrane helix</keyword>
<dbReference type="Proteomes" id="UP001234880">
    <property type="component" value="Unassembled WGS sequence"/>
</dbReference>
<organism evidence="2 3">
    <name type="scientific">Streptomyces demainii</name>
    <dbReference type="NCBI Taxonomy" id="588122"/>
    <lineage>
        <taxon>Bacteria</taxon>
        <taxon>Bacillati</taxon>
        <taxon>Actinomycetota</taxon>
        <taxon>Actinomycetes</taxon>
        <taxon>Kitasatosporales</taxon>
        <taxon>Streptomycetaceae</taxon>
        <taxon>Streptomyces</taxon>
    </lineage>
</organism>
<evidence type="ECO:0000313" key="2">
    <source>
        <dbReference type="EMBL" id="MDP9614241.1"/>
    </source>
</evidence>
<proteinExistence type="predicted"/>